<dbReference type="EMBL" id="CAJNOG010000123">
    <property type="protein sequence ID" value="CAF0976740.1"/>
    <property type="molecule type" value="Genomic_DNA"/>
</dbReference>
<feature type="compositionally biased region" description="Low complexity" evidence="6">
    <location>
        <begin position="539"/>
        <end position="555"/>
    </location>
</feature>
<feature type="region of interest" description="Disordered" evidence="6">
    <location>
        <begin position="1"/>
        <end position="25"/>
    </location>
</feature>
<dbReference type="EMBL" id="CAJOAZ010004104">
    <property type="protein sequence ID" value="CAF4044240.1"/>
    <property type="molecule type" value="Genomic_DNA"/>
</dbReference>
<feature type="compositionally biased region" description="Polar residues" evidence="6">
    <location>
        <begin position="740"/>
        <end position="763"/>
    </location>
</feature>
<dbReference type="InterPro" id="IPR000690">
    <property type="entry name" value="Matrin/U1-C_Znf_C2H2"/>
</dbReference>
<keyword evidence="3" id="KW-0863">Zinc-finger</keyword>
<feature type="compositionally biased region" description="Polar residues" evidence="6">
    <location>
        <begin position="877"/>
        <end position="899"/>
    </location>
</feature>
<feature type="compositionally biased region" description="Polar residues" evidence="6">
    <location>
        <begin position="912"/>
        <end position="926"/>
    </location>
</feature>
<evidence type="ECO:0000313" key="9">
    <source>
        <dbReference type="EMBL" id="CAF4044240.1"/>
    </source>
</evidence>
<protein>
    <recommendedName>
        <fullName evidence="7">Matrin-type domain-containing protein</fullName>
    </recommendedName>
</protein>
<evidence type="ECO:0000256" key="6">
    <source>
        <dbReference type="SAM" id="MobiDB-lite"/>
    </source>
</evidence>
<dbReference type="GO" id="GO:0003676">
    <property type="term" value="F:nucleic acid binding"/>
    <property type="evidence" value="ECO:0007669"/>
    <property type="project" value="InterPro"/>
</dbReference>
<evidence type="ECO:0000259" key="7">
    <source>
        <dbReference type="PROSITE" id="PS50171"/>
    </source>
</evidence>
<sequence>MTHRGKFSNHRQTNNTNNPPNNNLQKDDDNCSVVCYKDSDNDIVDVVRIRQQIFCSLCNSMRGTFLLYCKHILDNNHREKVKKLYDEKCFTPTIYEQAIHLAFHNNFCYQSEKFHFLYKNVKEEIKSETEPEKMETNNNTQQKTKQKNIQVTLVFQDKKYSKIGTIIPQIREQLLKDMVTDRAADIAALPADIYYAKKNLAPDDAYYNIQNSSVKLNMAEEQSQVMLKKQQHQQQEPLINGKLSSAEISREDNGVEQVTAITTHEISTAENIDIDDDVMNVCKDVLNHVITGVYSKSDESKREREFLFGIARRRYKKRKAFFCDICSAFLTTEDFCTEHRNGLEHLEKIRHYETNFLPWRRAMQESLITGKTLKEIMDTNTYDNYKATMALYLAPNSIHNHGRFCCAYCEYVFPDQWLLEKHLNTVEHKTKQTSTNHKELVPHFADIIILPSVYKLNGMKDLSEVPSDIKKEQEWSCVTRKQLDDDTDFFLQKYPFDQFEAATPLTNNKIVRKKKSFPSTSSAQKSRNYNNNNISMRSQQGRNGGFNRTGRGQFQMSTTRRGGAVKRSFPSTPVSSKRFRPDLLNNSFPGANRGPGPMRNYETNQFNYNQSAPYNNNGNDRWPSRYPANLQQQQQRPEFFDRPNFETRSLPSNNNNGYYDNRPPQLMSGGNNYNNERQLQFNGGFSNQQSNYERPYNNHSISNPMNEYHPEPTSSLLGGPPNRSHHRTNTGPTNELMYPPTNNHQRSQPPSRPPMNQTYYQNQNSVGAFGVNNSNNNTNSNYFSSSGNQQQNQMGINNSSSVRSYADYRSSSGLPTTTNTHTSMYPPLQNNTQNSITSQPRSFDETGFSGFAQGSSNSFGRSNGSSFDNKDSHYGSFGQQNQMEQSSQAPWHNSSNGVNNARGRGGRGRGGPNQSMNKQSTSTFSYSSNNNNNNNSSIRGRGIGRNARNFGSRR</sequence>
<dbReference type="Proteomes" id="UP000663844">
    <property type="component" value="Unassembled WGS sequence"/>
</dbReference>
<feature type="compositionally biased region" description="Polar residues" evidence="6">
    <location>
        <begin position="668"/>
        <end position="705"/>
    </location>
</feature>
<dbReference type="GO" id="GO:0005634">
    <property type="term" value="C:nucleus"/>
    <property type="evidence" value="ECO:0007669"/>
    <property type="project" value="UniProtKB-SubCell"/>
</dbReference>
<dbReference type="SMART" id="SM00451">
    <property type="entry name" value="ZnF_U1"/>
    <property type="match status" value="3"/>
</dbReference>
<feature type="compositionally biased region" description="Low complexity" evidence="6">
    <location>
        <begin position="13"/>
        <end position="23"/>
    </location>
</feature>
<feature type="compositionally biased region" description="Low complexity" evidence="6">
    <location>
        <begin position="764"/>
        <end position="801"/>
    </location>
</feature>
<proteinExistence type="predicted"/>
<evidence type="ECO:0000313" key="10">
    <source>
        <dbReference type="Proteomes" id="UP000663844"/>
    </source>
</evidence>
<accession>A0A819RH08</accession>
<dbReference type="PROSITE" id="PS50171">
    <property type="entry name" value="ZF_MATRIN"/>
    <property type="match status" value="1"/>
</dbReference>
<organism evidence="9 10">
    <name type="scientific">Adineta steineri</name>
    <dbReference type="NCBI Taxonomy" id="433720"/>
    <lineage>
        <taxon>Eukaryota</taxon>
        <taxon>Metazoa</taxon>
        <taxon>Spiralia</taxon>
        <taxon>Gnathifera</taxon>
        <taxon>Rotifera</taxon>
        <taxon>Eurotatoria</taxon>
        <taxon>Bdelloidea</taxon>
        <taxon>Adinetida</taxon>
        <taxon>Adinetidae</taxon>
        <taxon>Adineta</taxon>
    </lineage>
</organism>
<comment type="subcellular location">
    <subcellularLocation>
        <location evidence="1">Nucleus</location>
    </subcellularLocation>
</comment>
<evidence type="ECO:0000256" key="1">
    <source>
        <dbReference type="ARBA" id="ARBA00004123"/>
    </source>
</evidence>
<feature type="region of interest" description="Disordered" evidence="6">
    <location>
        <begin position="510"/>
        <end position="625"/>
    </location>
</feature>
<dbReference type="InterPro" id="IPR003604">
    <property type="entry name" value="Matrin/U1-like-C_Znf_C2H2"/>
</dbReference>
<dbReference type="PROSITE" id="PS00028">
    <property type="entry name" value="ZINC_FINGER_C2H2_1"/>
    <property type="match status" value="1"/>
</dbReference>
<name>A0A819RH08_9BILA</name>
<dbReference type="Proteomes" id="UP000663845">
    <property type="component" value="Unassembled WGS sequence"/>
</dbReference>
<evidence type="ECO:0000256" key="3">
    <source>
        <dbReference type="ARBA" id="ARBA00022771"/>
    </source>
</evidence>
<feature type="compositionally biased region" description="Low complexity" evidence="6">
    <location>
        <begin position="854"/>
        <end position="867"/>
    </location>
</feature>
<evidence type="ECO:0000256" key="4">
    <source>
        <dbReference type="ARBA" id="ARBA00022833"/>
    </source>
</evidence>
<feature type="compositionally biased region" description="Low complexity" evidence="6">
    <location>
        <begin position="927"/>
        <end position="954"/>
    </location>
</feature>
<dbReference type="SMART" id="SM00355">
    <property type="entry name" value="ZnF_C2H2"/>
    <property type="match status" value="3"/>
</dbReference>
<keyword evidence="2" id="KW-0479">Metal-binding</keyword>
<feature type="compositionally biased region" description="Polar residues" evidence="6">
    <location>
        <begin position="809"/>
        <end position="841"/>
    </location>
</feature>
<dbReference type="GO" id="GO:0008270">
    <property type="term" value="F:zinc ion binding"/>
    <property type="evidence" value="ECO:0007669"/>
    <property type="project" value="UniProtKB-KW"/>
</dbReference>
<evidence type="ECO:0000256" key="2">
    <source>
        <dbReference type="ARBA" id="ARBA00022723"/>
    </source>
</evidence>
<gene>
    <name evidence="8" type="ORF">JYZ213_LOCUS14700</name>
    <name evidence="9" type="ORF">OXD698_LOCUS32113</name>
</gene>
<reference evidence="9" key="1">
    <citation type="submission" date="2021-02" db="EMBL/GenBank/DDBJ databases">
        <authorList>
            <person name="Nowell W R."/>
        </authorList>
    </citation>
    <scope>NUCLEOTIDE SEQUENCE</scope>
</reference>
<feature type="compositionally biased region" description="Polar residues" evidence="6">
    <location>
        <begin position="646"/>
        <end position="658"/>
    </location>
</feature>
<comment type="caution">
    <text evidence="9">The sequence shown here is derived from an EMBL/GenBank/DDBJ whole genome shotgun (WGS) entry which is preliminary data.</text>
</comment>
<evidence type="ECO:0000256" key="5">
    <source>
        <dbReference type="ARBA" id="ARBA00023242"/>
    </source>
</evidence>
<keyword evidence="4" id="KW-0862">Zinc</keyword>
<keyword evidence="5" id="KW-0539">Nucleus</keyword>
<feature type="domain" description="Matrin-type" evidence="7">
    <location>
        <begin position="321"/>
        <end position="351"/>
    </location>
</feature>
<evidence type="ECO:0000313" key="8">
    <source>
        <dbReference type="EMBL" id="CAF0976740.1"/>
    </source>
</evidence>
<feature type="region of interest" description="Disordered" evidence="6">
    <location>
        <begin position="643"/>
        <end position="954"/>
    </location>
</feature>
<feature type="compositionally biased region" description="Polar residues" evidence="6">
    <location>
        <begin position="601"/>
        <end position="619"/>
    </location>
</feature>
<dbReference type="InterPro" id="IPR013087">
    <property type="entry name" value="Znf_C2H2_type"/>
</dbReference>
<feature type="compositionally biased region" description="Polar residues" evidence="6">
    <location>
        <begin position="517"/>
        <end position="538"/>
    </location>
</feature>
<dbReference type="AlphaFoldDB" id="A0A819RH08"/>